<evidence type="ECO:0000313" key="3">
    <source>
        <dbReference type="Proteomes" id="UP001374579"/>
    </source>
</evidence>
<comment type="caution">
    <text evidence="2">The sequence shown here is derived from an EMBL/GenBank/DDBJ whole genome shotgun (WGS) entry which is preliminary data.</text>
</comment>
<evidence type="ECO:0000256" key="1">
    <source>
        <dbReference type="SAM" id="SignalP"/>
    </source>
</evidence>
<dbReference type="AlphaFoldDB" id="A0AAN9AQH6"/>
<reference evidence="2 3" key="1">
    <citation type="submission" date="2024-02" db="EMBL/GenBank/DDBJ databases">
        <title>Chromosome-scale genome assembly of the rough periwinkle Littorina saxatilis.</title>
        <authorList>
            <person name="De Jode A."/>
            <person name="Faria R."/>
            <person name="Formenti G."/>
            <person name="Sims Y."/>
            <person name="Smith T.P."/>
            <person name="Tracey A."/>
            <person name="Wood J.M.D."/>
            <person name="Zagrodzka Z.B."/>
            <person name="Johannesson K."/>
            <person name="Butlin R.K."/>
            <person name="Leder E.H."/>
        </authorList>
    </citation>
    <scope>NUCLEOTIDE SEQUENCE [LARGE SCALE GENOMIC DNA]</scope>
    <source>
        <strain evidence="2">Snail1</strain>
        <tissue evidence="2">Muscle</tissue>
    </source>
</reference>
<sequence length="97" mass="10602">MFRTRSLVMGLALTLALVASSQSQPDVVPVFDLTEMAPDHACYFLCYLCLDGQPDDMMVCANTLCSRVLPGATCGPVLDFDLFRLGQQCPDLQDLIV</sequence>
<feature type="chain" id="PRO_5043025660" evidence="1">
    <location>
        <begin position="24"/>
        <end position="97"/>
    </location>
</feature>
<keyword evidence="3" id="KW-1185">Reference proteome</keyword>
<protein>
    <submittedName>
        <fullName evidence="2">Uncharacterized protein</fullName>
    </submittedName>
</protein>
<feature type="signal peptide" evidence="1">
    <location>
        <begin position="1"/>
        <end position="23"/>
    </location>
</feature>
<dbReference type="Proteomes" id="UP001374579">
    <property type="component" value="Unassembled WGS sequence"/>
</dbReference>
<evidence type="ECO:0000313" key="2">
    <source>
        <dbReference type="EMBL" id="KAK7091167.1"/>
    </source>
</evidence>
<keyword evidence="1" id="KW-0732">Signal</keyword>
<name>A0AAN9AQH6_9CAEN</name>
<accession>A0AAN9AQH6</accession>
<proteinExistence type="predicted"/>
<gene>
    <name evidence="2" type="ORF">V1264_008892</name>
</gene>
<dbReference type="EMBL" id="JBAMIC010000022">
    <property type="protein sequence ID" value="KAK7091167.1"/>
    <property type="molecule type" value="Genomic_DNA"/>
</dbReference>
<organism evidence="2 3">
    <name type="scientific">Littorina saxatilis</name>
    <dbReference type="NCBI Taxonomy" id="31220"/>
    <lineage>
        <taxon>Eukaryota</taxon>
        <taxon>Metazoa</taxon>
        <taxon>Spiralia</taxon>
        <taxon>Lophotrochozoa</taxon>
        <taxon>Mollusca</taxon>
        <taxon>Gastropoda</taxon>
        <taxon>Caenogastropoda</taxon>
        <taxon>Littorinimorpha</taxon>
        <taxon>Littorinoidea</taxon>
        <taxon>Littorinidae</taxon>
        <taxon>Littorina</taxon>
    </lineage>
</organism>